<keyword evidence="14" id="KW-0131">Cell cycle</keyword>
<protein>
    <recommendedName>
        <fullName evidence="7 11">Ribosomal RNA large subunit methyltransferase E</fullName>
        <ecNumber evidence="6 11">2.1.1.166</ecNumber>
    </recommendedName>
    <alternativeName>
        <fullName evidence="9 11">23S rRNA Um2552 methyltransferase</fullName>
    </alternativeName>
    <alternativeName>
        <fullName evidence="8 11">rRNA (uridine-2'-O-)-methyltransferase</fullName>
    </alternativeName>
</protein>
<dbReference type="GO" id="GO:0051301">
    <property type="term" value="P:cell division"/>
    <property type="evidence" value="ECO:0007669"/>
    <property type="project" value="UniProtKB-KW"/>
</dbReference>
<comment type="subcellular location">
    <subcellularLocation>
        <location evidence="11">Cytoplasm</location>
    </subcellularLocation>
</comment>
<evidence type="ECO:0000256" key="9">
    <source>
        <dbReference type="ARBA" id="ARBA00042745"/>
    </source>
</evidence>
<feature type="binding site" evidence="11">
    <location>
        <position position="133"/>
    </location>
    <ligand>
        <name>S-adenosyl-L-methionine</name>
        <dbReference type="ChEBI" id="CHEBI:59789"/>
    </ligand>
</feature>
<evidence type="ECO:0000256" key="8">
    <source>
        <dbReference type="ARBA" id="ARBA00041995"/>
    </source>
</evidence>
<dbReference type="Proteomes" id="UP000033731">
    <property type="component" value="Unassembled WGS sequence"/>
</dbReference>
<name>A0A0F4VNY9_9HYPH</name>
<proteinExistence type="inferred from homology"/>
<dbReference type="EC" id="2.1.1.166" evidence="6 11"/>
<evidence type="ECO:0000256" key="3">
    <source>
        <dbReference type="ARBA" id="ARBA00022679"/>
    </source>
</evidence>
<dbReference type="AlphaFoldDB" id="A0A0F4VNY9"/>
<keyword evidence="3 11" id="KW-0808">Transferase</keyword>
<dbReference type="EMBL" id="JMTK01000002">
    <property type="protein sequence ID" value="KJZ82392.1"/>
    <property type="molecule type" value="Genomic_DNA"/>
</dbReference>
<evidence type="ECO:0000256" key="2">
    <source>
        <dbReference type="ARBA" id="ARBA00022603"/>
    </source>
</evidence>
<dbReference type="InterPro" id="IPR050082">
    <property type="entry name" value="RNA_methyltr_RlmE"/>
</dbReference>
<dbReference type="InterPro" id="IPR029063">
    <property type="entry name" value="SAM-dependent_MTases_sf"/>
</dbReference>
<reference evidence="14 15" key="1">
    <citation type="journal article" date="2015" name="Phytopathology">
        <title>Genomes of Candidatus Liberibacter solanacearum haplotype A from New Zealand and the USA suggest significant genome plasticity in the species.</title>
        <authorList>
            <person name="Thompson S.M."/>
            <person name="Johnson C.P."/>
            <person name="Lu A.Y."/>
            <person name="Frampton R.A."/>
            <person name="Sullivan K.L."/>
            <person name="Fiers M.W."/>
            <person name="Crowhurst R.N."/>
            <person name="Pitman A.R."/>
            <person name="Scott I."/>
            <person name="Gudmestad N.C."/>
            <person name="Smith G.R."/>
        </authorList>
    </citation>
    <scope>NUCLEOTIDE SEQUENCE [LARGE SCALE GENOMIC DNA]</scope>
    <source>
        <strain evidence="14 15">LsoNZ1</strain>
    </source>
</reference>
<dbReference type="PANTHER" id="PTHR10920">
    <property type="entry name" value="RIBOSOMAL RNA METHYLTRANSFERASE"/>
    <property type="match status" value="1"/>
</dbReference>
<comment type="similarity">
    <text evidence="11">Belongs to the class I-like SAM-binding methyltransferase superfamily. RNA methyltransferase RlmE family.</text>
</comment>
<comment type="function">
    <text evidence="5 11">Specifically methylates the uridine in position 2552 of 23S rRNA at the 2'-O position of the ribose in the fully assembled 50S ribosomal subunit.</text>
</comment>
<feature type="active site" description="Proton acceptor" evidence="11 12">
    <location>
        <position position="197"/>
    </location>
</feature>
<keyword evidence="4 11" id="KW-0949">S-adenosyl-L-methionine</keyword>
<dbReference type="PIRSF" id="PIRSF005461">
    <property type="entry name" value="23S_rRNA_mtase"/>
    <property type="match status" value="1"/>
</dbReference>
<gene>
    <name evidence="11" type="primary">rlmE</name>
    <name evidence="11" type="synonym">ftsJ</name>
    <name evidence="11" type="synonym">rrmJ</name>
    <name evidence="14" type="ORF">DJ66_1143</name>
</gene>
<feature type="domain" description="Ribosomal RNA methyltransferase FtsJ" evidence="13">
    <location>
        <begin position="62"/>
        <end position="240"/>
    </location>
</feature>
<keyword evidence="11" id="KW-0963">Cytoplasm</keyword>
<comment type="caution">
    <text evidence="14">The sequence shown here is derived from an EMBL/GenBank/DDBJ whole genome shotgun (WGS) entry which is preliminary data.</text>
</comment>
<feature type="binding site" evidence="11">
    <location>
        <position position="94"/>
    </location>
    <ligand>
        <name>S-adenosyl-L-methionine</name>
        <dbReference type="ChEBI" id="CHEBI:59789"/>
    </ligand>
</feature>
<evidence type="ECO:0000256" key="5">
    <source>
        <dbReference type="ARBA" id="ARBA00037569"/>
    </source>
</evidence>
<dbReference type="Pfam" id="PF01728">
    <property type="entry name" value="FtsJ"/>
    <property type="match status" value="1"/>
</dbReference>
<evidence type="ECO:0000256" key="12">
    <source>
        <dbReference type="PIRSR" id="PIRSR005461-1"/>
    </source>
</evidence>
<evidence type="ECO:0000256" key="6">
    <source>
        <dbReference type="ARBA" id="ARBA00038861"/>
    </source>
</evidence>
<evidence type="ECO:0000259" key="13">
    <source>
        <dbReference type="Pfam" id="PF01728"/>
    </source>
</evidence>
<evidence type="ECO:0000313" key="14">
    <source>
        <dbReference type="EMBL" id="KJZ82392.1"/>
    </source>
</evidence>
<dbReference type="InterPro" id="IPR002877">
    <property type="entry name" value="RNA_MeTrfase_FtsJ_dom"/>
</dbReference>
<dbReference type="InterPro" id="IPR015507">
    <property type="entry name" value="rRNA-MeTfrase_E"/>
</dbReference>
<evidence type="ECO:0000256" key="11">
    <source>
        <dbReference type="HAMAP-Rule" id="MF_01547"/>
    </source>
</evidence>
<dbReference type="GO" id="GO:0005737">
    <property type="term" value="C:cytoplasm"/>
    <property type="evidence" value="ECO:0007669"/>
    <property type="project" value="UniProtKB-SubCell"/>
</dbReference>
<dbReference type="GO" id="GO:0008650">
    <property type="term" value="F:rRNA (uridine-2'-O-)-methyltransferase activity"/>
    <property type="evidence" value="ECO:0007669"/>
    <property type="project" value="UniProtKB-UniRule"/>
</dbReference>
<evidence type="ECO:0000256" key="1">
    <source>
        <dbReference type="ARBA" id="ARBA00022552"/>
    </source>
</evidence>
<dbReference type="PANTHER" id="PTHR10920:SF18">
    <property type="entry name" value="RRNA METHYLTRANSFERASE 2, MITOCHONDRIAL"/>
    <property type="match status" value="1"/>
</dbReference>
<keyword evidence="2 11" id="KW-0489">Methyltransferase</keyword>
<keyword evidence="14" id="KW-0132">Cell division</keyword>
<evidence type="ECO:0000256" key="4">
    <source>
        <dbReference type="ARBA" id="ARBA00022691"/>
    </source>
</evidence>
<dbReference type="PATRIC" id="fig|556287.9.peg.1162"/>
<organism evidence="14 15">
    <name type="scientific">Candidatus Liberibacter solanacearum</name>
    <dbReference type="NCBI Taxonomy" id="556287"/>
    <lineage>
        <taxon>Bacteria</taxon>
        <taxon>Pseudomonadati</taxon>
        <taxon>Pseudomonadota</taxon>
        <taxon>Alphaproteobacteria</taxon>
        <taxon>Hyphomicrobiales</taxon>
        <taxon>Rhizobiaceae</taxon>
        <taxon>Liberibacter</taxon>
    </lineage>
</organism>
<dbReference type="SUPFAM" id="SSF53335">
    <property type="entry name" value="S-adenosyl-L-methionine-dependent methyltransferases"/>
    <property type="match status" value="1"/>
</dbReference>
<feature type="binding site" evidence="11">
    <location>
        <position position="96"/>
    </location>
    <ligand>
        <name>S-adenosyl-L-methionine</name>
        <dbReference type="ChEBI" id="CHEBI:59789"/>
    </ligand>
</feature>
<feature type="binding site" evidence="11">
    <location>
        <position position="157"/>
    </location>
    <ligand>
        <name>S-adenosyl-L-methionine</name>
        <dbReference type="ChEBI" id="CHEBI:59789"/>
    </ligand>
</feature>
<dbReference type="HAMAP" id="MF_01547">
    <property type="entry name" value="RNA_methyltr_E"/>
    <property type="match status" value="1"/>
</dbReference>
<keyword evidence="1 11" id="KW-0698">rRNA processing</keyword>
<evidence type="ECO:0000256" key="7">
    <source>
        <dbReference type="ARBA" id="ARBA00041129"/>
    </source>
</evidence>
<evidence type="ECO:0000313" key="15">
    <source>
        <dbReference type="Proteomes" id="UP000033731"/>
    </source>
</evidence>
<feature type="binding site" evidence="11">
    <location>
        <position position="117"/>
    </location>
    <ligand>
        <name>S-adenosyl-L-methionine</name>
        <dbReference type="ChEBI" id="CHEBI:59789"/>
    </ligand>
</feature>
<accession>A0A0F4VNY9</accession>
<comment type="catalytic activity">
    <reaction evidence="10 11">
        <text>uridine(2552) in 23S rRNA + S-adenosyl-L-methionine = 2'-O-methyluridine(2552) in 23S rRNA + S-adenosyl-L-homocysteine + H(+)</text>
        <dbReference type="Rhea" id="RHEA:42720"/>
        <dbReference type="Rhea" id="RHEA-COMP:10202"/>
        <dbReference type="Rhea" id="RHEA-COMP:10203"/>
        <dbReference type="ChEBI" id="CHEBI:15378"/>
        <dbReference type="ChEBI" id="CHEBI:57856"/>
        <dbReference type="ChEBI" id="CHEBI:59789"/>
        <dbReference type="ChEBI" id="CHEBI:65315"/>
        <dbReference type="ChEBI" id="CHEBI:74478"/>
        <dbReference type="EC" id="2.1.1.166"/>
    </reaction>
</comment>
<evidence type="ECO:0000256" key="10">
    <source>
        <dbReference type="ARBA" id="ARBA00048970"/>
    </source>
</evidence>
<keyword evidence="15" id="KW-1185">Reference proteome</keyword>
<dbReference type="Gene3D" id="3.40.50.150">
    <property type="entry name" value="Vaccinia Virus protein VP39"/>
    <property type="match status" value="1"/>
</dbReference>
<sequence length="242" mass="27578">MLYEWSIEIGERKKTMVKLLGGSSRRGLIQKVKNNSCQESSHRWLSRHINDPYVQQAQLEGWRARSAYKLIQINEKHRILHPTRRIVDLGSAPGSWSQVAARMTAAKSNDIRIAAIDILDMEPILGVKFFKFDFLDLESWEFIHQAIGGNPDLVLSDMAYPTIGHRKTDHLRTMSLCEAATFFALEMLNEGGDFLVKTFQGGTTQDILCLLKKNFQKVIHIKPMASRAESVEMFLLAKGFKK</sequence>